<organism evidence="8 9">
    <name type="scientific">Aquibacillus salsiterrae</name>
    <dbReference type="NCBI Taxonomy" id="2950439"/>
    <lineage>
        <taxon>Bacteria</taxon>
        <taxon>Bacillati</taxon>
        <taxon>Bacillota</taxon>
        <taxon>Bacilli</taxon>
        <taxon>Bacillales</taxon>
        <taxon>Bacillaceae</taxon>
        <taxon>Aquibacillus</taxon>
    </lineage>
</organism>
<proteinExistence type="predicted"/>
<feature type="compositionally biased region" description="Basic and acidic residues" evidence="6">
    <location>
        <begin position="422"/>
        <end position="437"/>
    </location>
</feature>
<feature type="region of interest" description="Disordered" evidence="6">
    <location>
        <begin position="24"/>
        <end position="51"/>
    </location>
</feature>
<accession>A0A9X4AGV0</accession>
<name>A0A9X4AGV0_9BACI</name>
<feature type="chain" id="PRO_5040923487" evidence="7">
    <location>
        <begin position="19"/>
        <end position="437"/>
    </location>
</feature>
<dbReference type="Gene3D" id="3.40.190.10">
    <property type="entry name" value="Periplasmic binding protein-like II"/>
    <property type="match status" value="2"/>
</dbReference>
<evidence type="ECO:0000313" key="8">
    <source>
        <dbReference type="EMBL" id="MDC3417518.1"/>
    </source>
</evidence>
<dbReference type="InterPro" id="IPR050490">
    <property type="entry name" value="Bact_solute-bd_prot1"/>
</dbReference>
<keyword evidence="2 7" id="KW-0732">Signal</keyword>
<sequence>MNKWIRSFFLFTIVALFAVGCSSEGASSDSGDSSGSGDSDKSGESAQSEEQVTLSLYSTVTNESDKETLDNVIAKFEKENPDIDIDQTYPASEYESQLRVKMAANDMPDLFDTHGWSKLRYGEYVADLSDMDWVQYLDPSLKQIFTDEEGKVYAYPLNQAKDGLTYNKNVLDKYGIEPPKTFDEFMTALETIKEESNGEIVPFWFAGSNKSALGQFFDQFATPLLITDPDNDYSEELLDGSFDWSNYTFLPEKLLEMQENGLLNVDLLTAQSYEQNQLFAQDKIAFVMATTPIGGVKELNPEAELGVMPMPAIREGGEQTWIGGERHTMAVWKDTKYPEESRKFIEFLAQPEIVKEVAEGTSLPAGLTNAEADVYYGPYYSQYSDVKVEPYFDRVFLPSGMWDVMGGTGQELLSGSMTPEQVSKKMGEEYTRLRESN</sequence>
<evidence type="ECO:0000256" key="5">
    <source>
        <dbReference type="ARBA" id="ARBA00023288"/>
    </source>
</evidence>
<gene>
    <name evidence="8" type="ORF">NC799_11480</name>
</gene>
<dbReference type="PROSITE" id="PS51257">
    <property type="entry name" value="PROKAR_LIPOPROTEIN"/>
    <property type="match status" value="1"/>
</dbReference>
<keyword evidence="5" id="KW-0449">Lipoprotein</keyword>
<dbReference type="SUPFAM" id="SSF53850">
    <property type="entry name" value="Periplasmic binding protein-like II"/>
    <property type="match status" value="1"/>
</dbReference>
<dbReference type="PANTHER" id="PTHR43649">
    <property type="entry name" value="ARABINOSE-BINDING PROTEIN-RELATED"/>
    <property type="match status" value="1"/>
</dbReference>
<keyword evidence="4" id="KW-0564">Palmitate</keyword>
<comment type="caution">
    <text evidence="8">The sequence shown here is derived from an EMBL/GenBank/DDBJ whole genome shotgun (WGS) entry which is preliminary data.</text>
</comment>
<dbReference type="RefSeq" id="WP_272446587.1">
    <property type="nucleotide sequence ID" value="NZ_JAMQKC010000010.1"/>
</dbReference>
<dbReference type="PANTHER" id="PTHR43649:SF33">
    <property type="entry name" value="POLYGALACTURONAN_RHAMNOGALACTURONAN-BINDING PROTEIN YTCQ"/>
    <property type="match status" value="1"/>
</dbReference>
<evidence type="ECO:0000313" key="9">
    <source>
        <dbReference type="Proteomes" id="UP001145069"/>
    </source>
</evidence>
<dbReference type="EMBL" id="JAMQKC010000010">
    <property type="protein sequence ID" value="MDC3417518.1"/>
    <property type="molecule type" value="Genomic_DNA"/>
</dbReference>
<dbReference type="AlphaFoldDB" id="A0A9X4AGV0"/>
<dbReference type="Pfam" id="PF01547">
    <property type="entry name" value="SBP_bac_1"/>
    <property type="match status" value="1"/>
</dbReference>
<evidence type="ECO:0000256" key="1">
    <source>
        <dbReference type="ARBA" id="ARBA00022475"/>
    </source>
</evidence>
<feature type="compositionally biased region" description="Low complexity" evidence="6">
    <location>
        <begin position="24"/>
        <end position="37"/>
    </location>
</feature>
<evidence type="ECO:0000256" key="6">
    <source>
        <dbReference type="SAM" id="MobiDB-lite"/>
    </source>
</evidence>
<keyword evidence="1" id="KW-1003">Cell membrane</keyword>
<feature type="region of interest" description="Disordered" evidence="6">
    <location>
        <begin position="414"/>
        <end position="437"/>
    </location>
</feature>
<feature type="signal peptide" evidence="7">
    <location>
        <begin position="1"/>
        <end position="18"/>
    </location>
</feature>
<dbReference type="Proteomes" id="UP001145069">
    <property type="component" value="Unassembled WGS sequence"/>
</dbReference>
<evidence type="ECO:0000256" key="4">
    <source>
        <dbReference type="ARBA" id="ARBA00023139"/>
    </source>
</evidence>
<evidence type="ECO:0000256" key="2">
    <source>
        <dbReference type="ARBA" id="ARBA00022729"/>
    </source>
</evidence>
<reference evidence="8" key="1">
    <citation type="submission" date="2022-06" db="EMBL/GenBank/DDBJ databases">
        <title>Aquibacillus sp. a new bacterium isolated from soil saline samples.</title>
        <authorList>
            <person name="Galisteo C."/>
            <person name="De La Haba R."/>
            <person name="Sanchez-Porro C."/>
            <person name="Ventosa A."/>
        </authorList>
    </citation>
    <scope>NUCLEOTIDE SEQUENCE</scope>
    <source>
        <strain evidence="8">3ASR75-54</strain>
    </source>
</reference>
<evidence type="ECO:0000256" key="7">
    <source>
        <dbReference type="SAM" id="SignalP"/>
    </source>
</evidence>
<keyword evidence="9" id="KW-1185">Reference proteome</keyword>
<evidence type="ECO:0000256" key="3">
    <source>
        <dbReference type="ARBA" id="ARBA00023136"/>
    </source>
</evidence>
<keyword evidence="3" id="KW-0472">Membrane</keyword>
<protein>
    <submittedName>
        <fullName evidence="8">Extracellular solute-binding protein</fullName>
    </submittedName>
</protein>
<dbReference type="InterPro" id="IPR006059">
    <property type="entry name" value="SBP"/>
</dbReference>